<organism evidence="1 2">
    <name type="scientific">Pseudoalteromonas caenipelagi</name>
    <dbReference type="NCBI Taxonomy" id="2726988"/>
    <lineage>
        <taxon>Bacteria</taxon>
        <taxon>Pseudomonadati</taxon>
        <taxon>Pseudomonadota</taxon>
        <taxon>Gammaproteobacteria</taxon>
        <taxon>Alteromonadales</taxon>
        <taxon>Pseudoalteromonadaceae</taxon>
        <taxon>Pseudoalteromonas</taxon>
    </lineage>
</organism>
<keyword evidence="2" id="KW-1185">Reference proteome</keyword>
<evidence type="ECO:0008006" key="3">
    <source>
        <dbReference type="Google" id="ProtNLM"/>
    </source>
</evidence>
<reference evidence="1 2" key="1">
    <citation type="submission" date="2020-04" db="EMBL/GenBank/DDBJ databases">
        <title>Pseudoalteromonas caenipelagi sp. nov., isolated from a tidal flat.</title>
        <authorList>
            <person name="Park S."/>
            <person name="Yoon J.-H."/>
        </authorList>
    </citation>
    <scope>NUCLEOTIDE SEQUENCE [LARGE SCALE GENOMIC DNA]</scope>
    <source>
        <strain evidence="1 2">JBTF-M23</strain>
    </source>
</reference>
<accession>A0A849VJD3</accession>
<dbReference type="RefSeq" id="WP_171626806.1">
    <property type="nucleotide sequence ID" value="NZ_JABBPG010000006.1"/>
</dbReference>
<dbReference type="Gene3D" id="3.30.530.20">
    <property type="match status" value="1"/>
</dbReference>
<dbReference type="InterPro" id="IPR023393">
    <property type="entry name" value="START-like_dom_sf"/>
</dbReference>
<sequence>MTGLLLPHKYQLKQQTSYLTTDLKQFSALLDLKRWSELMVWQRVSDPQNIYFSTPSNGVGAHALIEHHFGKIELTITKQTEQEMQFSMLFDNEHSAKGLLRFIRHDNATVVLWQMSGTINTPLLGGYAALYVEYYLKQMMISAFNNLQTELKLRAAI</sequence>
<name>A0A849VJD3_9GAMM</name>
<dbReference type="SUPFAM" id="SSF55961">
    <property type="entry name" value="Bet v1-like"/>
    <property type="match status" value="1"/>
</dbReference>
<dbReference type="AlphaFoldDB" id="A0A849VJD3"/>
<evidence type="ECO:0000313" key="2">
    <source>
        <dbReference type="Proteomes" id="UP000586305"/>
    </source>
</evidence>
<comment type="caution">
    <text evidence="1">The sequence shown here is derived from an EMBL/GenBank/DDBJ whole genome shotgun (WGS) entry which is preliminary data.</text>
</comment>
<dbReference type="EMBL" id="JABBPG010000006">
    <property type="protein sequence ID" value="NOU51747.1"/>
    <property type="molecule type" value="Genomic_DNA"/>
</dbReference>
<dbReference type="Proteomes" id="UP000586305">
    <property type="component" value="Unassembled WGS sequence"/>
</dbReference>
<protein>
    <recommendedName>
        <fullName evidence="3">Polyketide cyclase/dehydrase/lipid transport protein</fullName>
    </recommendedName>
</protein>
<gene>
    <name evidence="1" type="ORF">HG263_14515</name>
</gene>
<evidence type="ECO:0000313" key="1">
    <source>
        <dbReference type="EMBL" id="NOU51747.1"/>
    </source>
</evidence>
<proteinExistence type="predicted"/>